<dbReference type="GO" id="GO:0003700">
    <property type="term" value="F:DNA-binding transcription factor activity"/>
    <property type="evidence" value="ECO:0007669"/>
    <property type="project" value="InterPro"/>
</dbReference>
<dbReference type="PROSITE" id="PS50110">
    <property type="entry name" value="RESPONSE_REGULATORY"/>
    <property type="match status" value="1"/>
</dbReference>
<reference evidence="7 8" key="1">
    <citation type="submission" date="2019-03" db="EMBL/GenBank/DDBJ databases">
        <title>Genomic Encyclopedia of Type Strains, Phase IV (KMG-IV): sequencing the most valuable type-strain genomes for metagenomic binning, comparative biology and taxonomic classification.</title>
        <authorList>
            <person name="Goeker M."/>
        </authorList>
    </citation>
    <scope>NUCLEOTIDE SEQUENCE [LARGE SCALE GENOMIC DNA]</scope>
    <source>
        <strain evidence="7 8">LX-B</strain>
    </source>
</reference>
<feature type="domain" description="HTH araC/xylS-type" evidence="5">
    <location>
        <begin position="430"/>
        <end position="528"/>
    </location>
</feature>
<dbReference type="OrthoDB" id="342399at2"/>
<dbReference type="SMART" id="SM00448">
    <property type="entry name" value="REC"/>
    <property type="match status" value="1"/>
</dbReference>
<protein>
    <submittedName>
        <fullName evidence="7">YesN/AraC family two-component response regulator</fullName>
    </submittedName>
</protein>
<name>A0A4R1RWN3_HYDET</name>
<proteinExistence type="predicted"/>
<dbReference type="AlphaFoldDB" id="A0A4R1RWN3"/>
<accession>A0A4R1RWN3</accession>
<keyword evidence="1" id="KW-0805">Transcription regulation</keyword>
<evidence type="ECO:0000256" key="1">
    <source>
        <dbReference type="ARBA" id="ARBA00023015"/>
    </source>
</evidence>
<dbReference type="SUPFAM" id="SSF52172">
    <property type="entry name" value="CheY-like"/>
    <property type="match status" value="1"/>
</dbReference>
<dbReference type="PROSITE" id="PS01124">
    <property type="entry name" value="HTH_ARAC_FAMILY_2"/>
    <property type="match status" value="1"/>
</dbReference>
<dbReference type="Pfam" id="PF12833">
    <property type="entry name" value="HTH_18"/>
    <property type="match status" value="1"/>
</dbReference>
<gene>
    <name evidence="7" type="ORF">EDC14_10089</name>
</gene>
<evidence type="ECO:0000259" key="5">
    <source>
        <dbReference type="PROSITE" id="PS01124"/>
    </source>
</evidence>
<dbReference type="EMBL" id="SLUN01000008">
    <property type="protein sequence ID" value="TCL70864.1"/>
    <property type="molecule type" value="Genomic_DNA"/>
</dbReference>
<keyword evidence="8" id="KW-1185">Reference proteome</keyword>
<keyword evidence="3" id="KW-0804">Transcription</keyword>
<dbReference type="InterPro" id="IPR018060">
    <property type="entry name" value="HTH_AraC"/>
</dbReference>
<dbReference type="InterPro" id="IPR001789">
    <property type="entry name" value="Sig_transdc_resp-reg_receiver"/>
</dbReference>
<evidence type="ECO:0000256" key="4">
    <source>
        <dbReference type="PROSITE-ProRule" id="PRU00169"/>
    </source>
</evidence>
<dbReference type="InterPro" id="IPR011006">
    <property type="entry name" value="CheY-like_superfamily"/>
</dbReference>
<evidence type="ECO:0000259" key="6">
    <source>
        <dbReference type="PROSITE" id="PS50110"/>
    </source>
</evidence>
<dbReference type="PANTHER" id="PTHR43280:SF2">
    <property type="entry name" value="HTH-TYPE TRANSCRIPTIONAL REGULATOR EXSA"/>
    <property type="match status" value="1"/>
</dbReference>
<evidence type="ECO:0000256" key="3">
    <source>
        <dbReference type="ARBA" id="ARBA00023163"/>
    </source>
</evidence>
<dbReference type="Proteomes" id="UP000295008">
    <property type="component" value="Unassembled WGS sequence"/>
</dbReference>
<dbReference type="SUPFAM" id="SSF46689">
    <property type="entry name" value="Homeodomain-like"/>
    <property type="match status" value="2"/>
</dbReference>
<evidence type="ECO:0000313" key="8">
    <source>
        <dbReference type="Proteomes" id="UP000295008"/>
    </source>
</evidence>
<dbReference type="InterPro" id="IPR009057">
    <property type="entry name" value="Homeodomain-like_sf"/>
</dbReference>
<keyword evidence="4" id="KW-0597">Phosphoprotein</keyword>
<dbReference type="SMART" id="SM00342">
    <property type="entry name" value="HTH_ARAC"/>
    <property type="match status" value="1"/>
</dbReference>
<organism evidence="7 8">
    <name type="scientific">Hydrogenispora ethanolica</name>
    <dbReference type="NCBI Taxonomy" id="1082276"/>
    <lineage>
        <taxon>Bacteria</taxon>
        <taxon>Bacillati</taxon>
        <taxon>Bacillota</taxon>
        <taxon>Hydrogenispora</taxon>
    </lineage>
</organism>
<dbReference type="PRINTS" id="PR00032">
    <property type="entry name" value="HTHARAC"/>
</dbReference>
<dbReference type="GO" id="GO:0000160">
    <property type="term" value="P:phosphorelay signal transduction system"/>
    <property type="evidence" value="ECO:0007669"/>
    <property type="project" value="InterPro"/>
</dbReference>
<comment type="caution">
    <text evidence="7">The sequence shown here is derived from an EMBL/GenBank/DDBJ whole genome shotgun (WGS) entry which is preliminary data.</text>
</comment>
<evidence type="ECO:0000256" key="2">
    <source>
        <dbReference type="ARBA" id="ARBA00023125"/>
    </source>
</evidence>
<dbReference type="RefSeq" id="WP_132013839.1">
    <property type="nucleotide sequence ID" value="NZ_SLUN01000008.1"/>
</dbReference>
<dbReference type="GO" id="GO:0043565">
    <property type="term" value="F:sequence-specific DNA binding"/>
    <property type="evidence" value="ECO:0007669"/>
    <property type="project" value="InterPro"/>
</dbReference>
<dbReference type="PROSITE" id="PS00041">
    <property type="entry name" value="HTH_ARAC_FAMILY_1"/>
    <property type="match status" value="1"/>
</dbReference>
<dbReference type="Pfam" id="PF00072">
    <property type="entry name" value="Response_reg"/>
    <property type="match status" value="1"/>
</dbReference>
<feature type="modified residue" description="4-aspartylphosphate" evidence="4">
    <location>
        <position position="55"/>
    </location>
</feature>
<keyword evidence="2" id="KW-0238">DNA-binding</keyword>
<dbReference type="Gene3D" id="1.10.10.60">
    <property type="entry name" value="Homeodomain-like"/>
    <property type="match status" value="2"/>
</dbReference>
<sequence length="530" mass="60099">MIKVMIVDDEILVRLGLRSTIAWAEHGFAVAGDASSGQQAIDKFAAADPDILITDIRMPGMDGIELIRALKSRKPGLKTVILTNYDNFEYAKEALKLGADEYLLKTALDNQTLLPVLQKLREAIEREQEQNLKIEELQQQARTGLFYLKKFLAERLITGRIAAAEWSGFLKDLNLQWEGNLFQAVLLKGKPGRAALRPLADQMNGLIGDIVERINAGLVWEAPASLEWGIIYSFRPDEAAGYSKQIIPFNIRQIQTCLRQYFQLATLAISGPVLDGYGQIGDAWKLLHQQADYRYFFPERDFFHHTDLPSDEPAYCHTSQLEKAFILAIRHGETEGIREALSVLFTQVEEQASALMLRRVAQELYGELSKLAWENGIALTALFDPGEEEHCFLERCNRIAEIRDWFLAKAGVLSRRLQEIRLGTYSPAIKQAVSFIEGNYAQDIDLLSLARRVGLSKNHLCTLFREETGQNFIEYLHRVRIAHACRLLETTDSLISEIGLKVGFGDPKYFAKVFQKLQNCPPSEYRARYQ</sequence>
<dbReference type="InterPro" id="IPR020449">
    <property type="entry name" value="Tscrpt_reg_AraC-type_HTH"/>
</dbReference>
<dbReference type="Gene3D" id="3.40.50.2300">
    <property type="match status" value="1"/>
</dbReference>
<evidence type="ECO:0000313" key="7">
    <source>
        <dbReference type="EMBL" id="TCL70864.1"/>
    </source>
</evidence>
<dbReference type="CDD" id="cd17536">
    <property type="entry name" value="REC_YesN-like"/>
    <property type="match status" value="1"/>
</dbReference>
<dbReference type="InterPro" id="IPR018062">
    <property type="entry name" value="HTH_AraC-typ_CS"/>
</dbReference>
<feature type="domain" description="Response regulatory" evidence="6">
    <location>
        <begin position="3"/>
        <end position="120"/>
    </location>
</feature>
<dbReference type="PANTHER" id="PTHR43280">
    <property type="entry name" value="ARAC-FAMILY TRANSCRIPTIONAL REGULATOR"/>
    <property type="match status" value="1"/>
</dbReference>